<name>A0A8T9B4I3_9HELO</name>
<feature type="chain" id="PRO_5035883871" evidence="1">
    <location>
        <begin position="17"/>
        <end position="67"/>
    </location>
</feature>
<dbReference type="AlphaFoldDB" id="A0A8T9B4I3"/>
<dbReference type="EMBL" id="QGMF01000995">
    <property type="protein sequence ID" value="TVY13373.1"/>
    <property type="molecule type" value="Genomic_DNA"/>
</dbReference>
<feature type="non-terminal residue" evidence="2">
    <location>
        <position position="67"/>
    </location>
</feature>
<evidence type="ECO:0000256" key="1">
    <source>
        <dbReference type="SAM" id="SignalP"/>
    </source>
</evidence>
<keyword evidence="1" id="KW-0732">Signal</keyword>
<comment type="caution">
    <text evidence="2">The sequence shown here is derived from an EMBL/GenBank/DDBJ whole genome shotgun (WGS) entry which is preliminary data.</text>
</comment>
<organism evidence="2 3">
    <name type="scientific">Lachnellula arida</name>
    <dbReference type="NCBI Taxonomy" id="1316785"/>
    <lineage>
        <taxon>Eukaryota</taxon>
        <taxon>Fungi</taxon>
        <taxon>Dikarya</taxon>
        <taxon>Ascomycota</taxon>
        <taxon>Pezizomycotina</taxon>
        <taxon>Leotiomycetes</taxon>
        <taxon>Helotiales</taxon>
        <taxon>Lachnaceae</taxon>
        <taxon>Lachnellula</taxon>
    </lineage>
</organism>
<accession>A0A8T9B4I3</accession>
<keyword evidence="3" id="KW-1185">Reference proteome</keyword>
<gene>
    <name evidence="2" type="ORF">LARI1_G008905</name>
</gene>
<feature type="signal peptide" evidence="1">
    <location>
        <begin position="1"/>
        <end position="16"/>
    </location>
</feature>
<evidence type="ECO:0000313" key="2">
    <source>
        <dbReference type="EMBL" id="TVY13373.1"/>
    </source>
</evidence>
<sequence>CFSTLLLSTLLGGVLAANSKLNHHSDSNILYHNSPAEGNCYKLDNKTNALYLVTGSGAAAAKFTGTV</sequence>
<protein>
    <submittedName>
        <fullName evidence="2">Uncharacterized protein</fullName>
    </submittedName>
</protein>
<dbReference type="OrthoDB" id="3712072at2759"/>
<reference evidence="2 3" key="1">
    <citation type="submission" date="2018-05" db="EMBL/GenBank/DDBJ databases">
        <title>Whole genome sequencing for identification of molecular markers to develop diagnostic detection tools for the regulated plant pathogen Lachnellula willkommii.</title>
        <authorList>
            <person name="Giroux E."/>
            <person name="Bilodeau G."/>
        </authorList>
    </citation>
    <scope>NUCLEOTIDE SEQUENCE [LARGE SCALE GENOMIC DNA]</scope>
    <source>
        <strain evidence="2 3">CBS 203.66</strain>
    </source>
</reference>
<proteinExistence type="predicted"/>
<dbReference type="Proteomes" id="UP000469559">
    <property type="component" value="Unassembled WGS sequence"/>
</dbReference>
<evidence type="ECO:0000313" key="3">
    <source>
        <dbReference type="Proteomes" id="UP000469559"/>
    </source>
</evidence>